<dbReference type="RefSeq" id="WP_256311331.1">
    <property type="nucleotide sequence ID" value="NZ_JANGAC010000006.1"/>
</dbReference>
<keyword evidence="1" id="KW-0812">Transmembrane</keyword>
<keyword evidence="4" id="KW-1185">Reference proteome</keyword>
<dbReference type="Proteomes" id="UP001524478">
    <property type="component" value="Unassembled WGS sequence"/>
</dbReference>
<feature type="transmembrane region" description="Helical" evidence="1">
    <location>
        <begin position="524"/>
        <end position="543"/>
    </location>
</feature>
<feature type="transmembrane region" description="Helical" evidence="1">
    <location>
        <begin position="477"/>
        <end position="498"/>
    </location>
</feature>
<evidence type="ECO:0000256" key="2">
    <source>
        <dbReference type="SAM" id="SignalP"/>
    </source>
</evidence>
<feature type="transmembrane region" description="Helical" evidence="1">
    <location>
        <begin position="661"/>
        <end position="680"/>
    </location>
</feature>
<organism evidence="3 4">
    <name type="scientific">Tissierella carlieri</name>
    <dbReference type="NCBI Taxonomy" id="689904"/>
    <lineage>
        <taxon>Bacteria</taxon>
        <taxon>Bacillati</taxon>
        <taxon>Bacillota</taxon>
        <taxon>Tissierellia</taxon>
        <taxon>Tissierellales</taxon>
        <taxon>Tissierellaceae</taxon>
        <taxon>Tissierella</taxon>
    </lineage>
</organism>
<evidence type="ECO:0000313" key="3">
    <source>
        <dbReference type="EMBL" id="MCQ4923330.1"/>
    </source>
</evidence>
<dbReference type="EMBL" id="JANGAC010000006">
    <property type="protein sequence ID" value="MCQ4923330.1"/>
    <property type="molecule type" value="Genomic_DNA"/>
</dbReference>
<comment type="caution">
    <text evidence="3">The sequence shown here is derived from an EMBL/GenBank/DDBJ whole genome shotgun (WGS) entry which is preliminary data.</text>
</comment>
<gene>
    <name evidence="3" type="ORF">NE686_09555</name>
</gene>
<evidence type="ECO:0008006" key="5">
    <source>
        <dbReference type="Google" id="ProtNLM"/>
    </source>
</evidence>
<feature type="transmembrane region" description="Helical" evidence="1">
    <location>
        <begin position="600"/>
        <end position="621"/>
    </location>
</feature>
<keyword evidence="1" id="KW-1133">Transmembrane helix</keyword>
<dbReference type="SUPFAM" id="SSF53649">
    <property type="entry name" value="Alkaline phosphatase-like"/>
    <property type="match status" value="1"/>
</dbReference>
<feature type="transmembrane region" description="Helical" evidence="1">
    <location>
        <begin position="394"/>
        <end position="413"/>
    </location>
</feature>
<feature type="transmembrane region" description="Helical" evidence="1">
    <location>
        <begin position="425"/>
        <end position="445"/>
    </location>
</feature>
<reference evidence="3 4" key="1">
    <citation type="submission" date="2022-06" db="EMBL/GenBank/DDBJ databases">
        <title>Isolation of gut microbiota from human fecal samples.</title>
        <authorList>
            <person name="Pamer E.G."/>
            <person name="Barat B."/>
            <person name="Waligurski E."/>
            <person name="Medina S."/>
            <person name="Paddock L."/>
            <person name="Mostad J."/>
        </authorList>
    </citation>
    <scope>NUCLEOTIDE SEQUENCE [LARGE SCALE GENOMIC DNA]</scope>
    <source>
        <strain evidence="3 4">DFI.7.95</strain>
    </source>
</reference>
<keyword evidence="2" id="KW-0732">Signal</keyword>
<name>A0ABT1SA14_9FIRM</name>
<feature type="transmembrane region" description="Helical" evidence="1">
    <location>
        <begin position="718"/>
        <end position="739"/>
    </location>
</feature>
<feature type="transmembrane region" description="Helical" evidence="1">
    <location>
        <begin position="451"/>
        <end position="470"/>
    </location>
</feature>
<dbReference type="Gene3D" id="3.40.720.10">
    <property type="entry name" value="Alkaline Phosphatase, subunit A"/>
    <property type="match status" value="1"/>
</dbReference>
<sequence length="751" mass="83630">MRKIFKNIMNLALAMCIVLGMPISKSVATSDKIEDKKAIILILDEISLEDVLNSQTPNIDLLLENGAMGFMNIRARSSLSNRGSTYLSLGMGVRTLASTKGGLAFPRNQMYPLSDYSLVSEYVTVSDIYKLYTGKTPPDGEIINIAIRDIERTALDITPNNQVGLLGKIAKEKGLVTGVVGNSDLDVPAREITMLAMDENGIIPFGSIESDLLMTDANVLGGIKLNQERLLEEVERILPHVNMLFIDYGDTVRVQKTNRLTTDDIKEEQKIKAIERADSFLGQVMKKVDQEKTLFMVITPNPSKEVVNQGNFGLTPIIMSSANTEKGLLISNTTRREGLVTNFDFGPTILDFFGVAEPRSFIGEPMQVISNENPTEVLLRNQAQSLYLRKYRSVFHQAFIVLVGIALVGFYLPRFIKWKVLPNKILNYLSLTIMAVPLTMMTVSLFGYKYIGFDLFYVFGGAFIISYILNKIFNKKWITIATLGLTTSVFLLIDIFFVKKLMIISPLGSDAIAGGRFYGIGNDYMGILLGSTLLGFFSLFHLYKIKKPTMAVFITSYMILVIVGLSPFFGANMGGTLSAMLIALLILLIVFDKKFSFKKIMIIVIGVIVGILLLAALDVLFNPNPTHAGKALESLITGGFSKFFEIISYKLKQVFWNLINASWNVILFSQLILSILLYRWESEILVKIRENYPNLFKGFIITLLGGIAIFLFNDTGTIGAALILNYLFIPLGVLMNDIVECNGEGRFHKFF</sequence>
<keyword evidence="1" id="KW-0472">Membrane</keyword>
<dbReference type="InterPro" id="IPR017850">
    <property type="entry name" value="Alkaline_phosphatase_core_sf"/>
</dbReference>
<accession>A0ABT1SA14</accession>
<feature type="transmembrane region" description="Helical" evidence="1">
    <location>
        <begin position="550"/>
        <end position="569"/>
    </location>
</feature>
<proteinExistence type="predicted"/>
<evidence type="ECO:0000313" key="4">
    <source>
        <dbReference type="Proteomes" id="UP001524478"/>
    </source>
</evidence>
<protein>
    <recommendedName>
        <fullName evidence="5">Phosphoglyceromutase</fullName>
    </recommendedName>
</protein>
<feature type="signal peptide" evidence="2">
    <location>
        <begin position="1"/>
        <end position="28"/>
    </location>
</feature>
<evidence type="ECO:0000256" key="1">
    <source>
        <dbReference type="SAM" id="Phobius"/>
    </source>
</evidence>
<feature type="transmembrane region" description="Helical" evidence="1">
    <location>
        <begin position="575"/>
        <end position="591"/>
    </location>
</feature>
<feature type="transmembrane region" description="Helical" evidence="1">
    <location>
        <begin position="692"/>
        <end position="712"/>
    </location>
</feature>
<feature type="chain" id="PRO_5046900432" description="Phosphoglyceromutase" evidence="2">
    <location>
        <begin position="29"/>
        <end position="751"/>
    </location>
</feature>